<organism evidence="3 4">
    <name type="scientific">Pseudobowmanella zhangzhouensis</name>
    <dbReference type="NCBI Taxonomy" id="1537679"/>
    <lineage>
        <taxon>Bacteria</taxon>
        <taxon>Pseudomonadati</taxon>
        <taxon>Pseudomonadota</taxon>
        <taxon>Gammaproteobacteria</taxon>
        <taxon>Alteromonadales</taxon>
        <taxon>Alteromonadaceae</taxon>
    </lineage>
</organism>
<dbReference type="InterPro" id="IPR018247">
    <property type="entry name" value="EF_Hand_1_Ca_BS"/>
</dbReference>
<keyword evidence="4" id="KW-1185">Reference proteome</keyword>
<evidence type="ECO:0000259" key="2">
    <source>
        <dbReference type="Pfam" id="PF13448"/>
    </source>
</evidence>
<protein>
    <submittedName>
        <fullName evidence="3">DUF4114 domain-containing protein</fullName>
    </submittedName>
</protein>
<dbReference type="Pfam" id="PF13448">
    <property type="entry name" value="DUF4114"/>
    <property type="match status" value="1"/>
</dbReference>
<evidence type="ECO:0000256" key="1">
    <source>
        <dbReference type="SAM" id="SignalP"/>
    </source>
</evidence>
<dbReference type="PROSITE" id="PS00018">
    <property type="entry name" value="EF_HAND_1"/>
    <property type="match status" value="1"/>
</dbReference>
<gene>
    <name evidence="3" type="ORF">ACFP85_03825</name>
</gene>
<feature type="chain" id="PRO_5045221161" evidence="1">
    <location>
        <begin position="22"/>
        <end position="310"/>
    </location>
</feature>
<proteinExistence type="predicted"/>
<dbReference type="RefSeq" id="WP_377148465.1">
    <property type="nucleotide sequence ID" value="NZ_JBHSUS010000001.1"/>
</dbReference>
<comment type="caution">
    <text evidence="3">The sequence shown here is derived from an EMBL/GenBank/DDBJ whole genome shotgun (WGS) entry which is preliminary data.</text>
</comment>
<name>A0ABW1XGX9_9ALTE</name>
<dbReference type="InterPro" id="IPR025193">
    <property type="entry name" value="DUF4114"/>
</dbReference>
<dbReference type="EMBL" id="JBHSUS010000001">
    <property type="protein sequence ID" value="MFC6439275.1"/>
    <property type="molecule type" value="Genomic_DNA"/>
</dbReference>
<keyword evidence="1" id="KW-0732">Signal</keyword>
<evidence type="ECO:0000313" key="3">
    <source>
        <dbReference type="EMBL" id="MFC6439275.1"/>
    </source>
</evidence>
<dbReference type="Proteomes" id="UP001596364">
    <property type="component" value="Unassembled WGS sequence"/>
</dbReference>
<feature type="signal peptide" evidence="1">
    <location>
        <begin position="1"/>
        <end position="21"/>
    </location>
</feature>
<accession>A0ABW1XGX9</accession>
<reference evidence="4" key="1">
    <citation type="journal article" date="2019" name="Int. J. Syst. Evol. Microbiol.">
        <title>The Global Catalogue of Microorganisms (GCM) 10K type strain sequencing project: providing services to taxonomists for standard genome sequencing and annotation.</title>
        <authorList>
            <consortium name="The Broad Institute Genomics Platform"/>
            <consortium name="The Broad Institute Genome Sequencing Center for Infectious Disease"/>
            <person name="Wu L."/>
            <person name="Ma J."/>
        </authorList>
    </citation>
    <scope>NUCLEOTIDE SEQUENCE [LARGE SCALE GENOMIC DNA]</scope>
    <source>
        <strain evidence="4">CGMCC 1.16031</strain>
    </source>
</reference>
<feature type="domain" description="DUF4114" evidence="2">
    <location>
        <begin position="170"/>
        <end position="259"/>
    </location>
</feature>
<sequence length="310" mass="33368">MKNRLALSVMVVCASSLSAYGQETPDNLTSTELDPELLKTVTEALPESYQVNAAFLSDEFNPNITFSEDAQMAITFVDEGAGFRNSVGYFNFEAGAFDNLSFGDIDLNNNGIISIDELSMVESVNVGMIFNNFSEAGGGGTLQVGDTTVIGGGSFSYTDSGISISDGLVFEAGTTTGFFVIANAWNGTDVNTNLNTFYTLDFLNPENDASATLTNYDDNARHVAMMFATDTSSDIIVGFEDLLRPYGDNDFNDAIFIVQTDPYSAVSANKLPIAAAPMPGLGSSLGWLWAGLFIWPIWFQFRPSTPRKSA</sequence>
<evidence type="ECO:0000313" key="4">
    <source>
        <dbReference type="Proteomes" id="UP001596364"/>
    </source>
</evidence>